<name>A0A8J2PHT5_9HEXA</name>
<dbReference type="EMBL" id="CAJVCH010354462">
    <property type="protein sequence ID" value="CAG7815860.1"/>
    <property type="molecule type" value="Genomic_DNA"/>
</dbReference>
<proteinExistence type="predicted"/>
<keyword evidence="3" id="KW-1185">Reference proteome</keyword>
<accession>A0A8J2PHT5</accession>
<sequence>MVVQNFGELQNSEIQKLSEPQRSIDIHREAQILTELQSRQDLTLHNKTPVDVSTESTETTKFNGEGLQNDNSEAVSENSCTPPKYQSNPVGPNHLCKTESLLFATQKSVLIQETDRISNASEEVSVSRDLDDNNMNGYTEAETLETFVLTDVSTKLKEILRDTTEVKQNLSIEQTT</sequence>
<gene>
    <name evidence="2" type="ORF">AFUS01_LOCUS26509</name>
</gene>
<protein>
    <submittedName>
        <fullName evidence="2">Uncharacterized protein</fullName>
    </submittedName>
</protein>
<evidence type="ECO:0000256" key="1">
    <source>
        <dbReference type="SAM" id="MobiDB-lite"/>
    </source>
</evidence>
<comment type="caution">
    <text evidence="2">The sequence shown here is derived from an EMBL/GenBank/DDBJ whole genome shotgun (WGS) entry which is preliminary data.</text>
</comment>
<dbReference type="Proteomes" id="UP000708208">
    <property type="component" value="Unassembled WGS sequence"/>
</dbReference>
<feature type="region of interest" description="Disordered" evidence="1">
    <location>
        <begin position="49"/>
        <end position="92"/>
    </location>
</feature>
<organism evidence="2 3">
    <name type="scientific">Allacma fusca</name>
    <dbReference type="NCBI Taxonomy" id="39272"/>
    <lineage>
        <taxon>Eukaryota</taxon>
        <taxon>Metazoa</taxon>
        <taxon>Ecdysozoa</taxon>
        <taxon>Arthropoda</taxon>
        <taxon>Hexapoda</taxon>
        <taxon>Collembola</taxon>
        <taxon>Symphypleona</taxon>
        <taxon>Sminthuridae</taxon>
        <taxon>Allacma</taxon>
    </lineage>
</organism>
<dbReference type="AlphaFoldDB" id="A0A8J2PHT5"/>
<feature type="compositionally biased region" description="Polar residues" evidence="1">
    <location>
        <begin position="49"/>
        <end position="90"/>
    </location>
</feature>
<reference evidence="2" key="1">
    <citation type="submission" date="2021-06" db="EMBL/GenBank/DDBJ databases">
        <authorList>
            <person name="Hodson N. C."/>
            <person name="Mongue J. A."/>
            <person name="Jaron S. K."/>
        </authorList>
    </citation>
    <scope>NUCLEOTIDE SEQUENCE</scope>
</reference>
<evidence type="ECO:0000313" key="2">
    <source>
        <dbReference type="EMBL" id="CAG7815860.1"/>
    </source>
</evidence>
<evidence type="ECO:0000313" key="3">
    <source>
        <dbReference type="Proteomes" id="UP000708208"/>
    </source>
</evidence>